<keyword evidence="3" id="KW-1185">Reference proteome</keyword>
<reference evidence="3" key="1">
    <citation type="journal article" date="2019" name="Int. J. Syst. Evol. Microbiol.">
        <title>The Global Catalogue of Microorganisms (GCM) 10K type strain sequencing project: providing services to taxonomists for standard genome sequencing and annotation.</title>
        <authorList>
            <consortium name="The Broad Institute Genomics Platform"/>
            <consortium name="The Broad Institute Genome Sequencing Center for Infectious Disease"/>
            <person name="Wu L."/>
            <person name="Ma J."/>
        </authorList>
    </citation>
    <scope>NUCLEOTIDE SEQUENCE [LARGE SCALE GENOMIC DNA]</scope>
    <source>
        <strain evidence="3">CCUG 63369</strain>
    </source>
</reference>
<evidence type="ECO:0000259" key="1">
    <source>
        <dbReference type="Pfam" id="PF02627"/>
    </source>
</evidence>
<comment type="caution">
    <text evidence="2">The sequence shown here is derived from an EMBL/GenBank/DDBJ whole genome shotgun (WGS) entry which is preliminary data.</text>
</comment>
<dbReference type="InterPro" id="IPR003779">
    <property type="entry name" value="CMD-like"/>
</dbReference>
<dbReference type="SUPFAM" id="SSF69118">
    <property type="entry name" value="AhpD-like"/>
    <property type="match status" value="1"/>
</dbReference>
<dbReference type="InterPro" id="IPR004675">
    <property type="entry name" value="AhpD_core"/>
</dbReference>
<dbReference type="Pfam" id="PF02627">
    <property type="entry name" value="CMD"/>
    <property type="match status" value="1"/>
</dbReference>
<feature type="domain" description="Carboxymuconolactone decarboxylase-like" evidence="1">
    <location>
        <begin position="12"/>
        <end position="94"/>
    </location>
</feature>
<proteinExistence type="predicted"/>
<evidence type="ECO:0000313" key="3">
    <source>
        <dbReference type="Proteomes" id="UP001596956"/>
    </source>
</evidence>
<dbReference type="EMBL" id="JBHTHR010001305">
    <property type="protein sequence ID" value="MFD0804041.1"/>
    <property type="molecule type" value="Genomic_DNA"/>
</dbReference>
<protein>
    <submittedName>
        <fullName evidence="2">Carboxymuconolactone decarboxylase family protein</fullName>
    </submittedName>
</protein>
<dbReference type="NCBIfam" id="TIGR00778">
    <property type="entry name" value="ahpD_dom"/>
    <property type="match status" value="1"/>
</dbReference>
<sequence>MTARMNAFEQAPAAYEAMAGLERFLAQSPLPHSTLELVKLRASQINGCAFCVDMHCKDAQKTGESDERLFAVAVWRESPLFTDAERAALELTEDATRLADPGKSVPEAVWQEAARHYDEPTLAALVVAISTINAWNRVAVATRMVPGSHTPA</sequence>
<organism evidence="2 3">
    <name type="scientific">Streptomonospora algeriensis</name>
    <dbReference type="NCBI Taxonomy" id="995084"/>
    <lineage>
        <taxon>Bacteria</taxon>
        <taxon>Bacillati</taxon>
        <taxon>Actinomycetota</taxon>
        <taxon>Actinomycetes</taxon>
        <taxon>Streptosporangiales</taxon>
        <taxon>Nocardiopsidaceae</taxon>
        <taxon>Streptomonospora</taxon>
    </lineage>
</organism>
<dbReference type="Proteomes" id="UP001596956">
    <property type="component" value="Unassembled WGS sequence"/>
</dbReference>
<dbReference type="PANTHER" id="PTHR34846">
    <property type="entry name" value="4-CARBOXYMUCONOLACTONE DECARBOXYLASE FAMILY PROTEIN (AFU_ORTHOLOGUE AFUA_6G11590)"/>
    <property type="match status" value="1"/>
</dbReference>
<accession>A0ABW3BL12</accession>
<name>A0ABW3BL12_9ACTN</name>
<gene>
    <name evidence="2" type="ORF">ACFQZU_22370</name>
</gene>
<dbReference type="Gene3D" id="1.20.1290.10">
    <property type="entry name" value="AhpD-like"/>
    <property type="match status" value="1"/>
</dbReference>
<dbReference type="InterPro" id="IPR029032">
    <property type="entry name" value="AhpD-like"/>
</dbReference>
<dbReference type="PANTHER" id="PTHR34846:SF7">
    <property type="entry name" value="BLL7811 PROTEIN"/>
    <property type="match status" value="1"/>
</dbReference>
<evidence type="ECO:0000313" key="2">
    <source>
        <dbReference type="EMBL" id="MFD0804041.1"/>
    </source>
</evidence>